<reference evidence="1 2" key="1">
    <citation type="submission" date="2010-12" db="EMBL/GenBank/DDBJ databases">
        <title>Whole genome sequence of Acidiphilium multivorum AIU301.</title>
        <authorList>
            <person name="Narita-Yamada S."/>
            <person name="Nakamura S."/>
            <person name="Ito N."/>
            <person name="Takarada H."/>
            <person name="Katano Y."/>
            <person name="Nakazawa H."/>
            <person name="Hosoyama A."/>
            <person name="Yamada R."/>
            <person name="Fujita N."/>
        </authorList>
    </citation>
    <scope>NUCLEOTIDE SEQUENCE [LARGE SCALE GENOMIC DNA]</scope>
    <source>
        <strain evidence="2">DSM 11245 / JCM 8867 / AIU301</strain>
        <plasmid evidence="1 2">pACMV4</plasmid>
    </source>
</reference>
<dbReference type="KEGG" id="amv:ACMV_P4_00050"/>
<dbReference type="Pfam" id="PF21983">
    <property type="entry name" value="NikA-like"/>
    <property type="match status" value="1"/>
</dbReference>
<dbReference type="InterPro" id="IPR053842">
    <property type="entry name" value="NikA-like"/>
</dbReference>
<evidence type="ECO:0000313" key="2">
    <source>
        <dbReference type="Proteomes" id="UP000007100"/>
    </source>
</evidence>
<dbReference type="Proteomes" id="UP000007100">
    <property type="component" value="Plasmid pACMV4"/>
</dbReference>
<accession>F0J7Z8</accession>
<proteinExistence type="predicted"/>
<name>F0J7Z8_ACIMA</name>
<organism evidence="1 2">
    <name type="scientific">Acidiphilium multivorum (strain DSM 11245 / JCM 8867 / NBRC 100883 / AIU 301)</name>
    <dbReference type="NCBI Taxonomy" id="926570"/>
    <lineage>
        <taxon>Bacteria</taxon>
        <taxon>Pseudomonadati</taxon>
        <taxon>Pseudomonadota</taxon>
        <taxon>Alphaproteobacteria</taxon>
        <taxon>Acetobacterales</taxon>
        <taxon>Acidocellaceae</taxon>
        <taxon>Acidiphilium</taxon>
    </lineage>
</organism>
<protein>
    <submittedName>
        <fullName evidence="1">Putative plasmid conjugal transfer protein TraJ</fullName>
    </submittedName>
</protein>
<dbReference type="AlphaFoldDB" id="F0J7Z8"/>
<keyword evidence="1" id="KW-0614">Plasmid</keyword>
<geneLocation type="plasmid" evidence="1 2">
    <name>pACMV4</name>
</geneLocation>
<dbReference type="RefSeq" id="WP_013641272.1">
    <property type="nucleotide sequence ID" value="NC_015188.1"/>
</dbReference>
<dbReference type="HOGENOM" id="CLU_2044615_0_0_5"/>
<sequence>MDTAYPRQIRSARETRTEIVRVRCTPSERKAIEELANVTGQSLSDFVRAGALSVDIRGRVEQRAIYALADAVGHMNVLGAQLKQWQTARDGDDASAASAERVLADIEAAVRDVHEKVAAL</sequence>
<keyword evidence="2" id="KW-1185">Reference proteome</keyword>
<evidence type="ECO:0000313" key="1">
    <source>
        <dbReference type="EMBL" id="BAJ83215.1"/>
    </source>
</evidence>
<gene>
    <name evidence="1" type="primary">traJ</name>
    <name evidence="1" type="ordered locus">ACMV_P4_00050</name>
</gene>
<dbReference type="EMBL" id="AP012039">
    <property type="protein sequence ID" value="BAJ83215.1"/>
    <property type="molecule type" value="Genomic_DNA"/>
</dbReference>